<dbReference type="OrthoDB" id="9810617at2"/>
<evidence type="ECO:0000256" key="1">
    <source>
        <dbReference type="ARBA" id="ARBA00004496"/>
    </source>
</evidence>
<evidence type="ECO:0000313" key="6">
    <source>
        <dbReference type="Proteomes" id="UP000245998"/>
    </source>
</evidence>
<dbReference type="Gene3D" id="3.40.109.10">
    <property type="entry name" value="NADH Oxidase"/>
    <property type="match status" value="1"/>
</dbReference>
<evidence type="ECO:0000313" key="5">
    <source>
        <dbReference type="EMBL" id="PWA11197.1"/>
    </source>
</evidence>
<gene>
    <name evidence="5" type="ORF">DCC39_09495</name>
</gene>
<accession>A0A2U1K129</accession>
<evidence type="ECO:0000256" key="3">
    <source>
        <dbReference type="ARBA" id="ARBA00023002"/>
    </source>
</evidence>
<dbReference type="GO" id="GO:0034599">
    <property type="term" value="P:cellular response to oxidative stress"/>
    <property type="evidence" value="ECO:0007669"/>
    <property type="project" value="InterPro"/>
</dbReference>
<dbReference type="RefSeq" id="WP_116554659.1">
    <property type="nucleotide sequence ID" value="NZ_QCZG01000017.1"/>
</dbReference>
<dbReference type="InterPro" id="IPR029479">
    <property type="entry name" value="Nitroreductase"/>
</dbReference>
<dbReference type="GO" id="GO:0016491">
    <property type="term" value="F:oxidoreductase activity"/>
    <property type="evidence" value="ECO:0007669"/>
    <property type="project" value="UniProtKB-KW"/>
</dbReference>
<dbReference type="PANTHER" id="PTHR43035:SF1">
    <property type="entry name" value="FATTY ACID REPRESSION MUTANT PROTEIN 2-RELATED"/>
    <property type="match status" value="1"/>
</dbReference>
<feature type="domain" description="Nitroreductase" evidence="4">
    <location>
        <begin position="18"/>
        <end position="186"/>
    </location>
</feature>
<sequence length="207" mass="23677">MSIYTEKETAKDFYAAVEGRRSIYAISNEPVIPDEKIEEIIQFAVKHTPTAYNSQSGKVVVLLGEHHQKLWDITKETLRKIVPAENFQPTEEKMNSFAAGYGTVLFFEDQNVVEGLQKKFPLYADKFPMYSQHSSGMLQYVVWTALEAEGFGASLQHYQPLIDDEVKKEWGIPQEWLLHAQMPFGKPTAPAGDKEFAPLEERMKIFK</sequence>
<dbReference type="CDD" id="cd02140">
    <property type="entry name" value="Frm2-like"/>
    <property type="match status" value="1"/>
</dbReference>
<reference evidence="5 6" key="1">
    <citation type="submission" date="2018-04" db="EMBL/GenBank/DDBJ databases">
        <title>Camelliibacillus theae gen. nov., sp. nov., isolated from Pu'er tea.</title>
        <authorList>
            <person name="Niu L."/>
        </authorList>
    </citation>
    <scope>NUCLEOTIDE SEQUENCE [LARGE SCALE GENOMIC DNA]</scope>
    <source>
        <strain evidence="5 6">T8</strain>
    </source>
</reference>
<keyword evidence="3" id="KW-0560">Oxidoreductase</keyword>
<keyword evidence="6" id="KW-1185">Reference proteome</keyword>
<organism evidence="5 6">
    <name type="scientific">Pueribacillus theae</name>
    <dbReference type="NCBI Taxonomy" id="2171751"/>
    <lineage>
        <taxon>Bacteria</taxon>
        <taxon>Bacillati</taxon>
        <taxon>Bacillota</taxon>
        <taxon>Bacilli</taxon>
        <taxon>Bacillales</taxon>
        <taxon>Bacillaceae</taxon>
        <taxon>Pueribacillus</taxon>
    </lineage>
</organism>
<dbReference type="AlphaFoldDB" id="A0A2U1K129"/>
<comment type="caution">
    <text evidence="5">The sequence shown here is derived from an EMBL/GenBank/DDBJ whole genome shotgun (WGS) entry which is preliminary data.</text>
</comment>
<proteinExistence type="predicted"/>
<comment type="subcellular location">
    <subcellularLocation>
        <location evidence="1">Cytoplasm</location>
    </subcellularLocation>
</comment>
<dbReference type="EMBL" id="QCZG01000017">
    <property type="protein sequence ID" value="PWA11197.1"/>
    <property type="molecule type" value="Genomic_DNA"/>
</dbReference>
<dbReference type="InterPro" id="IPR033877">
    <property type="entry name" value="Frm2/Hbn1"/>
</dbReference>
<dbReference type="InterPro" id="IPR000415">
    <property type="entry name" value="Nitroreductase-like"/>
</dbReference>
<evidence type="ECO:0000259" key="4">
    <source>
        <dbReference type="Pfam" id="PF00881"/>
    </source>
</evidence>
<dbReference type="Pfam" id="PF00881">
    <property type="entry name" value="Nitroreductase"/>
    <property type="match status" value="1"/>
</dbReference>
<keyword evidence="2" id="KW-0963">Cytoplasm</keyword>
<name>A0A2U1K129_9BACI</name>
<dbReference type="PANTHER" id="PTHR43035">
    <property type="entry name" value="FATTY ACID REPRESSION MUTANT PROTEIN 2-RELATED"/>
    <property type="match status" value="1"/>
</dbReference>
<dbReference type="FunFam" id="3.40.109.10:FF:000001">
    <property type="entry name" value="Nitroreductase family"/>
    <property type="match status" value="1"/>
</dbReference>
<dbReference type="GO" id="GO:0005737">
    <property type="term" value="C:cytoplasm"/>
    <property type="evidence" value="ECO:0007669"/>
    <property type="project" value="UniProtKB-SubCell"/>
</dbReference>
<dbReference type="SUPFAM" id="SSF55469">
    <property type="entry name" value="FMN-dependent nitroreductase-like"/>
    <property type="match status" value="1"/>
</dbReference>
<dbReference type="Proteomes" id="UP000245998">
    <property type="component" value="Unassembled WGS sequence"/>
</dbReference>
<evidence type="ECO:0000256" key="2">
    <source>
        <dbReference type="ARBA" id="ARBA00022490"/>
    </source>
</evidence>
<protein>
    <submittedName>
        <fullName evidence="5">Nitroreductase</fullName>
    </submittedName>
</protein>